<feature type="compositionally biased region" description="Polar residues" evidence="1">
    <location>
        <begin position="177"/>
        <end position="195"/>
    </location>
</feature>
<dbReference type="SUPFAM" id="SSF54106">
    <property type="entry name" value="LysM domain"/>
    <property type="match status" value="1"/>
</dbReference>
<feature type="region of interest" description="Disordered" evidence="1">
    <location>
        <begin position="1"/>
        <end position="66"/>
    </location>
</feature>
<accession>A0AAP3DM35</accession>
<evidence type="ECO:0000259" key="3">
    <source>
        <dbReference type="PROSITE" id="PS51782"/>
    </source>
</evidence>
<gene>
    <name evidence="4" type="ORF">O0554_22570</name>
</gene>
<dbReference type="Pfam" id="PF01476">
    <property type="entry name" value="LysM"/>
    <property type="match status" value="1"/>
</dbReference>
<evidence type="ECO:0000313" key="5">
    <source>
        <dbReference type="Proteomes" id="UP001077662"/>
    </source>
</evidence>
<feature type="compositionally biased region" description="Basic residues" evidence="1">
    <location>
        <begin position="23"/>
        <end position="39"/>
    </location>
</feature>
<feature type="region of interest" description="Disordered" evidence="1">
    <location>
        <begin position="107"/>
        <end position="216"/>
    </location>
</feature>
<name>A0AAP3DM35_BRELA</name>
<feature type="compositionally biased region" description="Basic and acidic residues" evidence="1">
    <location>
        <begin position="43"/>
        <end position="58"/>
    </location>
</feature>
<protein>
    <submittedName>
        <fullName evidence="4">LysM peptidoglycan-binding domain-containing protein</fullName>
    </submittedName>
</protein>
<dbReference type="Gene3D" id="3.10.350.10">
    <property type="entry name" value="LysM domain"/>
    <property type="match status" value="1"/>
</dbReference>
<dbReference type="InterPro" id="IPR018392">
    <property type="entry name" value="LysM"/>
</dbReference>
<comment type="caution">
    <text evidence="4">The sequence shown here is derived from an EMBL/GenBank/DDBJ whole genome shotgun (WGS) entry which is preliminary data.</text>
</comment>
<dbReference type="Proteomes" id="UP001077662">
    <property type="component" value="Unassembled WGS sequence"/>
</dbReference>
<organism evidence="4 5">
    <name type="scientific">Brevibacillus laterosporus</name>
    <name type="common">Bacillus laterosporus</name>
    <dbReference type="NCBI Taxonomy" id="1465"/>
    <lineage>
        <taxon>Bacteria</taxon>
        <taxon>Bacillati</taxon>
        <taxon>Bacillota</taxon>
        <taxon>Bacilli</taxon>
        <taxon>Bacillales</taxon>
        <taxon>Paenibacillaceae</taxon>
        <taxon>Brevibacillus</taxon>
    </lineage>
</organism>
<evidence type="ECO:0000256" key="2">
    <source>
        <dbReference type="SAM" id="Phobius"/>
    </source>
</evidence>
<proteinExistence type="predicted"/>
<dbReference type="SMART" id="SM00257">
    <property type="entry name" value="LysM"/>
    <property type="match status" value="1"/>
</dbReference>
<feature type="domain" description="LysM" evidence="3">
    <location>
        <begin position="219"/>
        <end position="266"/>
    </location>
</feature>
<evidence type="ECO:0000313" key="4">
    <source>
        <dbReference type="EMBL" id="MCZ0809650.1"/>
    </source>
</evidence>
<dbReference type="AlphaFoldDB" id="A0AAP3DM35"/>
<feature type="compositionally biased region" description="Basic and acidic residues" evidence="1">
    <location>
        <begin position="1"/>
        <end position="12"/>
    </location>
</feature>
<dbReference type="RefSeq" id="WP_258434631.1">
    <property type="nucleotide sequence ID" value="NZ_JANSGW010000040.1"/>
</dbReference>
<reference evidence="4" key="1">
    <citation type="submission" date="2022-09" db="EMBL/GenBank/DDBJ databases">
        <title>Genome analysis and characterization of larvicidal activity of Brevibacillus strains.</title>
        <authorList>
            <person name="Patrusheva E.V."/>
            <person name="Izotova A.O."/>
            <person name="Toshchakov S.V."/>
            <person name="Sineoky S.P."/>
        </authorList>
    </citation>
    <scope>NUCLEOTIDE SEQUENCE</scope>
    <source>
        <strain evidence="4">VKPM_B-13247</strain>
    </source>
</reference>
<dbReference type="CDD" id="cd00118">
    <property type="entry name" value="LysM"/>
    <property type="match status" value="1"/>
</dbReference>
<dbReference type="InterPro" id="IPR036779">
    <property type="entry name" value="LysM_dom_sf"/>
</dbReference>
<keyword evidence="2" id="KW-1133">Transmembrane helix</keyword>
<feature type="transmembrane region" description="Helical" evidence="2">
    <location>
        <begin position="71"/>
        <end position="91"/>
    </location>
</feature>
<keyword evidence="2" id="KW-0812">Transmembrane</keyword>
<dbReference type="PROSITE" id="PS51782">
    <property type="entry name" value="LYSM"/>
    <property type="match status" value="1"/>
</dbReference>
<keyword evidence="2" id="KW-0472">Membrane</keyword>
<evidence type="ECO:0000256" key="1">
    <source>
        <dbReference type="SAM" id="MobiDB-lite"/>
    </source>
</evidence>
<sequence length="269" mass="28897">MEGRDVGKRMEGQQDTLLGLPPRKTRLKNHKKQAQKKQVNRTSTEKLSAKNDNEESSKPVKASTKLTSGGGWKVIVPLAGAVVVAGVLFIWKEMNTSQTTSFFSENHTRTDGIASGTGISVTGPEPLVNREGADQSNVATTGIQKKLDDEKPTNNSSLAMEGDKGEGGTKVTAKPIGSSTPSANKPTADQKTSPASVPPSNKPEPTKSEQKPTKKIKSKLYKVKRGDNLHKISRAYYGNNNGVNRIATFNGLDTEAPLIEGKTLYIPVD</sequence>
<feature type="compositionally biased region" description="Polar residues" evidence="1">
    <location>
        <begin position="134"/>
        <end position="143"/>
    </location>
</feature>
<dbReference type="EMBL" id="JAPTNE010000040">
    <property type="protein sequence ID" value="MCZ0809650.1"/>
    <property type="molecule type" value="Genomic_DNA"/>
</dbReference>